<evidence type="ECO:0000313" key="1">
    <source>
        <dbReference type="EMBL" id="SVD35812.1"/>
    </source>
</evidence>
<dbReference type="EMBL" id="UINC01145589">
    <property type="protein sequence ID" value="SVD35812.1"/>
    <property type="molecule type" value="Genomic_DNA"/>
</dbReference>
<protein>
    <submittedName>
        <fullName evidence="1">Uncharacterized protein</fullName>
    </submittedName>
</protein>
<sequence length="34" mass="3414">MSYAELFALSIPGAVMYGLAALPAGRLTDGAQSA</sequence>
<gene>
    <name evidence="1" type="ORF">METZ01_LOCUS388666</name>
</gene>
<accession>A0A382UNP9</accession>
<proteinExistence type="predicted"/>
<dbReference type="AlphaFoldDB" id="A0A382UNP9"/>
<reference evidence="1" key="1">
    <citation type="submission" date="2018-05" db="EMBL/GenBank/DDBJ databases">
        <authorList>
            <person name="Lanie J.A."/>
            <person name="Ng W.-L."/>
            <person name="Kazmierczak K.M."/>
            <person name="Andrzejewski T.M."/>
            <person name="Davidsen T.M."/>
            <person name="Wayne K.J."/>
            <person name="Tettelin H."/>
            <person name="Glass J.I."/>
            <person name="Rusch D."/>
            <person name="Podicherti R."/>
            <person name="Tsui H.-C.T."/>
            <person name="Winkler M.E."/>
        </authorList>
    </citation>
    <scope>NUCLEOTIDE SEQUENCE</scope>
</reference>
<name>A0A382UNP9_9ZZZZ</name>
<organism evidence="1">
    <name type="scientific">marine metagenome</name>
    <dbReference type="NCBI Taxonomy" id="408172"/>
    <lineage>
        <taxon>unclassified sequences</taxon>
        <taxon>metagenomes</taxon>
        <taxon>ecological metagenomes</taxon>
    </lineage>
</organism>